<feature type="transmembrane region" description="Helical" evidence="1">
    <location>
        <begin position="20"/>
        <end position="45"/>
    </location>
</feature>
<comment type="caution">
    <text evidence="2">The sequence shown here is derived from an EMBL/GenBank/DDBJ whole genome shotgun (WGS) entry which is preliminary data.</text>
</comment>
<evidence type="ECO:0000313" key="2">
    <source>
        <dbReference type="EMBL" id="MBM7837024.1"/>
    </source>
</evidence>
<accession>A0ABS2SR70</accession>
<feature type="transmembrane region" description="Helical" evidence="1">
    <location>
        <begin position="57"/>
        <end position="81"/>
    </location>
</feature>
<keyword evidence="3" id="KW-1185">Reference proteome</keyword>
<reference evidence="2" key="1">
    <citation type="submission" date="2021-01" db="EMBL/GenBank/DDBJ databases">
        <title>Genomic Encyclopedia of Type Strains, Phase IV (KMG-IV): sequencing the most valuable type-strain genomes for metagenomic binning, comparative biology and taxonomic classification.</title>
        <authorList>
            <person name="Goeker M."/>
        </authorList>
    </citation>
    <scope>NUCLEOTIDE SEQUENCE</scope>
    <source>
        <strain evidence="2">DSM 21943</strain>
    </source>
</reference>
<name>A0ABS2SR70_9BACI</name>
<proteinExistence type="predicted"/>
<keyword evidence="1" id="KW-0472">Membrane</keyword>
<dbReference type="Proteomes" id="UP001179280">
    <property type="component" value="Unassembled WGS sequence"/>
</dbReference>
<organism evidence="2 3">
    <name type="scientific">Shouchella xiaoxiensis</name>
    <dbReference type="NCBI Taxonomy" id="766895"/>
    <lineage>
        <taxon>Bacteria</taxon>
        <taxon>Bacillati</taxon>
        <taxon>Bacillota</taxon>
        <taxon>Bacilli</taxon>
        <taxon>Bacillales</taxon>
        <taxon>Bacillaceae</taxon>
        <taxon>Shouchella</taxon>
    </lineage>
</organism>
<keyword evidence="1" id="KW-1133">Transmembrane helix</keyword>
<gene>
    <name evidence="2" type="ORF">JOC54_000255</name>
</gene>
<sequence length="82" mass="9280">MILSFSRGVSMRTFWSITSVIILIVGFANNFSIWLLLFVGITGFLASLKASEYIRWFVLGANGLFLLWVAFSVLLILFFLIP</sequence>
<evidence type="ECO:0000256" key="1">
    <source>
        <dbReference type="SAM" id="Phobius"/>
    </source>
</evidence>
<dbReference type="EMBL" id="JAFBCV010000001">
    <property type="protein sequence ID" value="MBM7837024.1"/>
    <property type="molecule type" value="Genomic_DNA"/>
</dbReference>
<evidence type="ECO:0000313" key="3">
    <source>
        <dbReference type="Proteomes" id="UP001179280"/>
    </source>
</evidence>
<keyword evidence="1" id="KW-0812">Transmembrane</keyword>
<protein>
    <submittedName>
        <fullName evidence="2">Uncharacterized protein</fullName>
    </submittedName>
</protein>